<gene>
    <name evidence="1" type="ORF">EV199_0074</name>
</gene>
<dbReference type="Pfam" id="PF14054">
    <property type="entry name" value="DUF4249"/>
    <property type="match status" value="1"/>
</dbReference>
<sequence length="308" mass="34062">MCRMTVLQNLVLTTIVSFFTSCEKDFDINLKPNKPLLIVEGYINNELPSYNYVILGRSQDYFNTDFENIAVTGAKVSVTEGRLLPNNTYEWNAASKKELTEARIPLLDYALVPGLYFDPALITDPADALMGRPGYHYLLEIEADGKKYSATTAMLPPVRVDSLTIGNYYNDDLDDGSIVLKGRITVHYKDPDTIGNTQLYYWQAQSEGPHFGWGGMGAGRYSPGTDDLVNGQYIRLTHGGGFVMGDSVIYHMASVERKVYNFWDSFNKARANGGPFSTPATISSTISGEDVLGCFSGFSLSSKAVRIK</sequence>
<dbReference type="RefSeq" id="WP_130538707.1">
    <property type="nucleotide sequence ID" value="NZ_CP042431.1"/>
</dbReference>
<organism evidence="1 2">
    <name type="scientific">Pseudobacter ginsenosidimutans</name>
    <dbReference type="NCBI Taxonomy" id="661488"/>
    <lineage>
        <taxon>Bacteria</taxon>
        <taxon>Pseudomonadati</taxon>
        <taxon>Bacteroidota</taxon>
        <taxon>Chitinophagia</taxon>
        <taxon>Chitinophagales</taxon>
        <taxon>Chitinophagaceae</taxon>
        <taxon>Pseudobacter</taxon>
    </lineage>
</organism>
<dbReference type="InterPro" id="IPR025345">
    <property type="entry name" value="DUF4249"/>
</dbReference>
<accession>A0A4Q7MYD9</accession>
<proteinExistence type="predicted"/>
<keyword evidence="2" id="KW-1185">Reference proteome</keyword>
<evidence type="ECO:0000313" key="2">
    <source>
        <dbReference type="Proteomes" id="UP000293874"/>
    </source>
</evidence>
<protein>
    <submittedName>
        <fullName evidence="1">Uncharacterized protein DUF4249</fullName>
    </submittedName>
</protein>
<comment type="caution">
    <text evidence="1">The sequence shown here is derived from an EMBL/GenBank/DDBJ whole genome shotgun (WGS) entry which is preliminary data.</text>
</comment>
<reference evidence="1 2" key="1">
    <citation type="submission" date="2019-02" db="EMBL/GenBank/DDBJ databases">
        <title>Genomic Encyclopedia of Type Strains, Phase IV (KMG-IV): sequencing the most valuable type-strain genomes for metagenomic binning, comparative biology and taxonomic classification.</title>
        <authorList>
            <person name="Goeker M."/>
        </authorList>
    </citation>
    <scope>NUCLEOTIDE SEQUENCE [LARGE SCALE GENOMIC DNA]</scope>
    <source>
        <strain evidence="1 2">DSM 18116</strain>
    </source>
</reference>
<dbReference type="AlphaFoldDB" id="A0A4Q7MYD9"/>
<dbReference type="Proteomes" id="UP000293874">
    <property type="component" value="Unassembled WGS sequence"/>
</dbReference>
<evidence type="ECO:0000313" key="1">
    <source>
        <dbReference type="EMBL" id="RZS74230.1"/>
    </source>
</evidence>
<dbReference type="EMBL" id="SGXA01000001">
    <property type="protein sequence ID" value="RZS74230.1"/>
    <property type="molecule type" value="Genomic_DNA"/>
</dbReference>
<dbReference type="PROSITE" id="PS51257">
    <property type="entry name" value="PROKAR_LIPOPROTEIN"/>
    <property type="match status" value="1"/>
</dbReference>
<name>A0A4Q7MYD9_9BACT</name>
<dbReference type="OrthoDB" id="637707at2"/>